<accession>A0A9P7JAC1</accession>
<organism evidence="1 2">
    <name type="scientific">Suillus subaureus</name>
    <dbReference type="NCBI Taxonomy" id="48587"/>
    <lineage>
        <taxon>Eukaryota</taxon>
        <taxon>Fungi</taxon>
        <taxon>Dikarya</taxon>
        <taxon>Basidiomycota</taxon>
        <taxon>Agaricomycotina</taxon>
        <taxon>Agaricomycetes</taxon>
        <taxon>Agaricomycetidae</taxon>
        <taxon>Boletales</taxon>
        <taxon>Suillineae</taxon>
        <taxon>Suillaceae</taxon>
        <taxon>Suillus</taxon>
    </lineage>
</organism>
<comment type="caution">
    <text evidence="1">The sequence shown here is derived from an EMBL/GenBank/DDBJ whole genome shotgun (WGS) entry which is preliminary data.</text>
</comment>
<sequence length="53" mass="5796">GGGHVVSWLPIIGAPTDSNGDGKLSYTNLKHAIWHKVFKKLLESIILYSKTGF</sequence>
<protein>
    <submittedName>
        <fullName evidence="1">Uncharacterized protein</fullName>
    </submittedName>
</protein>
<feature type="non-terminal residue" evidence="1">
    <location>
        <position position="1"/>
    </location>
</feature>
<keyword evidence="2" id="KW-1185">Reference proteome</keyword>
<dbReference type="GeneID" id="64623274"/>
<dbReference type="RefSeq" id="XP_041189519.1">
    <property type="nucleotide sequence ID" value="XM_041329257.1"/>
</dbReference>
<name>A0A9P7JAC1_9AGAM</name>
<evidence type="ECO:0000313" key="2">
    <source>
        <dbReference type="Proteomes" id="UP000807769"/>
    </source>
</evidence>
<proteinExistence type="predicted"/>
<dbReference type="OrthoDB" id="3239511at2759"/>
<feature type="non-terminal residue" evidence="1">
    <location>
        <position position="53"/>
    </location>
</feature>
<reference evidence="1" key="1">
    <citation type="journal article" date="2020" name="New Phytol.">
        <title>Comparative genomics reveals dynamic genome evolution in host specialist ectomycorrhizal fungi.</title>
        <authorList>
            <person name="Lofgren L.A."/>
            <person name="Nguyen N.H."/>
            <person name="Vilgalys R."/>
            <person name="Ruytinx J."/>
            <person name="Liao H.L."/>
            <person name="Branco S."/>
            <person name="Kuo A."/>
            <person name="LaButti K."/>
            <person name="Lipzen A."/>
            <person name="Andreopoulos W."/>
            <person name="Pangilinan J."/>
            <person name="Riley R."/>
            <person name="Hundley H."/>
            <person name="Na H."/>
            <person name="Barry K."/>
            <person name="Grigoriev I.V."/>
            <person name="Stajich J.E."/>
            <person name="Kennedy P.G."/>
        </authorList>
    </citation>
    <scope>NUCLEOTIDE SEQUENCE</scope>
    <source>
        <strain evidence="1">MN1</strain>
    </source>
</reference>
<dbReference type="Proteomes" id="UP000807769">
    <property type="component" value="Unassembled WGS sequence"/>
</dbReference>
<dbReference type="AlphaFoldDB" id="A0A9P7JAC1"/>
<dbReference type="EMBL" id="JABBWG010000032">
    <property type="protein sequence ID" value="KAG1810623.1"/>
    <property type="molecule type" value="Genomic_DNA"/>
</dbReference>
<evidence type="ECO:0000313" key="1">
    <source>
        <dbReference type="EMBL" id="KAG1810623.1"/>
    </source>
</evidence>
<gene>
    <name evidence="1" type="ORF">BJ212DRAFT_1212448</name>
</gene>